<protein>
    <submittedName>
        <fullName evidence="13">Cytochrome p450 6k1</fullName>
    </submittedName>
</protein>
<evidence type="ECO:0000313" key="13">
    <source>
        <dbReference type="EMBL" id="KMQ88152.1"/>
    </source>
</evidence>
<name>A0A0J7KCU8_LASNI</name>
<dbReference type="InterPro" id="IPR001128">
    <property type="entry name" value="Cyt_P450"/>
</dbReference>
<evidence type="ECO:0000256" key="11">
    <source>
        <dbReference type="ARBA" id="ARBA00023033"/>
    </source>
</evidence>
<keyword evidence="14" id="KW-1185">Reference proteome</keyword>
<keyword evidence="6" id="KW-0479">Metal-binding</keyword>
<dbReference type="Pfam" id="PF00067">
    <property type="entry name" value="p450"/>
    <property type="match status" value="1"/>
</dbReference>
<keyword evidence="9" id="KW-0560">Oxidoreductase</keyword>
<evidence type="ECO:0000313" key="14">
    <source>
        <dbReference type="Proteomes" id="UP000036403"/>
    </source>
</evidence>
<evidence type="ECO:0000256" key="1">
    <source>
        <dbReference type="ARBA" id="ARBA00001971"/>
    </source>
</evidence>
<feature type="non-terminal residue" evidence="13">
    <location>
        <position position="118"/>
    </location>
</feature>
<evidence type="ECO:0000256" key="8">
    <source>
        <dbReference type="ARBA" id="ARBA00022848"/>
    </source>
</evidence>
<comment type="cofactor">
    <cofactor evidence="1">
        <name>heme</name>
        <dbReference type="ChEBI" id="CHEBI:30413"/>
    </cofactor>
</comment>
<keyword evidence="8" id="KW-0492">Microsome</keyword>
<dbReference type="GO" id="GO:0005789">
    <property type="term" value="C:endoplasmic reticulum membrane"/>
    <property type="evidence" value="ECO:0007669"/>
    <property type="project" value="UniProtKB-SubCell"/>
</dbReference>
<evidence type="ECO:0000256" key="5">
    <source>
        <dbReference type="ARBA" id="ARBA00022617"/>
    </source>
</evidence>
<dbReference type="SUPFAM" id="SSF48264">
    <property type="entry name" value="Cytochrome P450"/>
    <property type="match status" value="1"/>
</dbReference>
<evidence type="ECO:0000256" key="9">
    <source>
        <dbReference type="ARBA" id="ARBA00023002"/>
    </source>
</evidence>
<organism evidence="13 14">
    <name type="scientific">Lasius niger</name>
    <name type="common">Black garden ant</name>
    <dbReference type="NCBI Taxonomy" id="67767"/>
    <lineage>
        <taxon>Eukaryota</taxon>
        <taxon>Metazoa</taxon>
        <taxon>Ecdysozoa</taxon>
        <taxon>Arthropoda</taxon>
        <taxon>Hexapoda</taxon>
        <taxon>Insecta</taxon>
        <taxon>Pterygota</taxon>
        <taxon>Neoptera</taxon>
        <taxon>Endopterygota</taxon>
        <taxon>Hymenoptera</taxon>
        <taxon>Apocrita</taxon>
        <taxon>Aculeata</taxon>
        <taxon>Formicoidea</taxon>
        <taxon>Formicidae</taxon>
        <taxon>Formicinae</taxon>
        <taxon>Lasius</taxon>
        <taxon>Lasius</taxon>
    </lineage>
</organism>
<keyword evidence="12" id="KW-0472">Membrane</keyword>
<evidence type="ECO:0000256" key="7">
    <source>
        <dbReference type="ARBA" id="ARBA00022824"/>
    </source>
</evidence>
<dbReference type="OrthoDB" id="2789670at2759"/>
<evidence type="ECO:0000256" key="12">
    <source>
        <dbReference type="ARBA" id="ARBA00023136"/>
    </source>
</evidence>
<dbReference type="Proteomes" id="UP000036403">
    <property type="component" value="Unassembled WGS sequence"/>
</dbReference>
<dbReference type="EMBL" id="LBMM01009414">
    <property type="protein sequence ID" value="KMQ88152.1"/>
    <property type="molecule type" value="Genomic_DNA"/>
</dbReference>
<reference evidence="13 14" key="1">
    <citation type="submission" date="2015-04" db="EMBL/GenBank/DDBJ databases">
        <title>Lasius niger genome sequencing.</title>
        <authorList>
            <person name="Konorov E.A."/>
            <person name="Nikitin M.A."/>
            <person name="Kirill M.V."/>
            <person name="Chang P."/>
        </authorList>
    </citation>
    <scope>NUCLEOTIDE SEQUENCE [LARGE SCALE GENOMIC DNA]</scope>
    <source>
        <tissue evidence="13">Whole</tissue>
    </source>
</reference>
<sequence length="118" mass="13657">MIRDFDNFCDRHFAGSNQKDSIGMKNLFGLKNPAWKYLRTKITPTLTRGKLKQMFPLMTEIGEPMMDYLKNHPKDRDGVKLVDAQELSYKYTTDLIASIALGTKVDSFHYPNEEFSTE</sequence>
<comment type="caution">
    <text evidence="13">The sequence shown here is derived from an EMBL/GenBank/DDBJ whole genome shotgun (WGS) entry which is preliminary data.</text>
</comment>
<evidence type="ECO:0000256" key="4">
    <source>
        <dbReference type="ARBA" id="ARBA00010617"/>
    </source>
</evidence>
<comment type="subcellular location">
    <subcellularLocation>
        <location evidence="3">Endoplasmic reticulum membrane</location>
        <topology evidence="3">Peripheral membrane protein</topology>
    </subcellularLocation>
    <subcellularLocation>
        <location evidence="2">Microsome membrane</location>
        <topology evidence="2">Peripheral membrane protein</topology>
    </subcellularLocation>
</comment>
<dbReference type="GO" id="GO:0016705">
    <property type="term" value="F:oxidoreductase activity, acting on paired donors, with incorporation or reduction of molecular oxygen"/>
    <property type="evidence" value="ECO:0007669"/>
    <property type="project" value="InterPro"/>
</dbReference>
<evidence type="ECO:0000256" key="3">
    <source>
        <dbReference type="ARBA" id="ARBA00004406"/>
    </source>
</evidence>
<dbReference type="PANTHER" id="PTHR24292:SF45">
    <property type="entry name" value="CYTOCHROME P450 6G1-RELATED"/>
    <property type="match status" value="1"/>
</dbReference>
<gene>
    <name evidence="13" type="ORF">RF55_12406</name>
</gene>
<keyword evidence="10" id="KW-0408">Iron</keyword>
<dbReference type="Gene3D" id="1.10.630.10">
    <property type="entry name" value="Cytochrome P450"/>
    <property type="match status" value="1"/>
</dbReference>
<evidence type="ECO:0000256" key="10">
    <source>
        <dbReference type="ARBA" id="ARBA00023004"/>
    </source>
</evidence>
<evidence type="ECO:0000256" key="2">
    <source>
        <dbReference type="ARBA" id="ARBA00004174"/>
    </source>
</evidence>
<keyword evidence="11" id="KW-0503">Monooxygenase</keyword>
<dbReference type="InterPro" id="IPR002402">
    <property type="entry name" value="Cyt_P450_E_grp-II"/>
</dbReference>
<proteinExistence type="inferred from homology"/>
<accession>A0A0J7KCU8</accession>
<dbReference type="STRING" id="67767.A0A0J7KCU8"/>
<dbReference type="PANTHER" id="PTHR24292">
    <property type="entry name" value="CYTOCHROME P450"/>
    <property type="match status" value="1"/>
</dbReference>
<keyword evidence="5" id="KW-0349">Heme</keyword>
<keyword evidence="7" id="KW-0256">Endoplasmic reticulum</keyword>
<dbReference type="GO" id="GO:0020037">
    <property type="term" value="F:heme binding"/>
    <property type="evidence" value="ECO:0007669"/>
    <property type="project" value="InterPro"/>
</dbReference>
<comment type="similarity">
    <text evidence="4">Belongs to the cytochrome P450 family.</text>
</comment>
<dbReference type="PRINTS" id="PR00464">
    <property type="entry name" value="EP450II"/>
</dbReference>
<dbReference type="GO" id="GO:0004497">
    <property type="term" value="F:monooxygenase activity"/>
    <property type="evidence" value="ECO:0007669"/>
    <property type="project" value="UniProtKB-KW"/>
</dbReference>
<dbReference type="AlphaFoldDB" id="A0A0J7KCU8"/>
<dbReference type="GO" id="GO:0005506">
    <property type="term" value="F:iron ion binding"/>
    <property type="evidence" value="ECO:0007669"/>
    <property type="project" value="InterPro"/>
</dbReference>
<dbReference type="InterPro" id="IPR036396">
    <property type="entry name" value="Cyt_P450_sf"/>
</dbReference>
<dbReference type="InterPro" id="IPR050476">
    <property type="entry name" value="Insect_CytP450_Detox"/>
</dbReference>
<evidence type="ECO:0000256" key="6">
    <source>
        <dbReference type="ARBA" id="ARBA00022723"/>
    </source>
</evidence>
<dbReference type="PaxDb" id="67767-A0A0J7KCU8"/>